<dbReference type="PANTHER" id="PTHR33643:SF1">
    <property type="entry name" value="UREASE ACCESSORY PROTEIN D"/>
    <property type="match status" value="1"/>
</dbReference>
<dbReference type="EMBL" id="FOQH01000005">
    <property type="protein sequence ID" value="SFI26371.1"/>
    <property type="molecule type" value="Genomic_DNA"/>
</dbReference>
<comment type="function">
    <text evidence="3">Required for maturation of urease via the functional incorporation of the urease nickel metallocenter.</text>
</comment>
<keyword evidence="2 3" id="KW-0143">Chaperone</keyword>
<gene>
    <name evidence="3" type="primary">ureD</name>
    <name evidence="5" type="ORF">SAMN05216258_105316</name>
</gene>
<dbReference type="PANTHER" id="PTHR33643">
    <property type="entry name" value="UREASE ACCESSORY PROTEIN D"/>
    <property type="match status" value="1"/>
</dbReference>
<dbReference type="GO" id="GO:0005737">
    <property type="term" value="C:cytoplasm"/>
    <property type="evidence" value="ECO:0007669"/>
    <property type="project" value="UniProtKB-SubCell"/>
</dbReference>
<dbReference type="Proteomes" id="UP000199377">
    <property type="component" value="Unassembled WGS sequence"/>
</dbReference>
<dbReference type="GO" id="GO:0016151">
    <property type="term" value="F:nickel cation binding"/>
    <property type="evidence" value="ECO:0007669"/>
    <property type="project" value="UniProtKB-UniRule"/>
</dbReference>
<feature type="region of interest" description="Disordered" evidence="4">
    <location>
        <begin position="1"/>
        <end position="33"/>
    </location>
</feature>
<keyword evidence="3" id="KW-0963">Cytoplasm</keyword>
<protein>
    <recommendedName>
        <fullName evidence="3">Urease accessory protein UreD</fullName>
    </recommendedName>
</protein>
<dbReference type="STRING" id="1114924.SAMN05216258_105316"/>
<evidence type="ECO:0000256" key="1">
    <source>
        <dbReference type="ARBA" id="ARBA00007177"/>
    </source>
</evidence>
<dbReference type="RefSeq" id="WP_092860135.1">
    <property type="nucleotide sequence ID" value="NZ_FOQH01000005.1"/>
</dbReference>
<dbReference type="Pfam" id="PF01774">
    <property type="entry name" value="UreD"/>
    <property type="match status" value="1"/>
</dbReference>
<dbReference type="InterPro" id="IPR002669">
    <property type="entry name" value="UreD"/>
</dbReference>
<feature type="compositionally biased region" description="Low complexity" evidence="4">
    <location>
        <begin position="1"/>
        <end position="20"/>
    </location>
</feature>
<evidence type="ECO:0000256" key="2">
    <source>
        <dbReference type="ARBA" id="ARBA00023186"/>
    </source>
</evidence>
<dbReference type="HAMAP" id="MF_01384">
    <property type="entry name" value="UreD"/>
    <property type="match status" value="1"/>
</dbReference>
<reference evidence="5 6" key="1">
    <citation type="submission" date="2016-10" db="EMBL/GenBank/DDBJ databases">
        <authorList>
            <person name="de Groot N.N."/>
        </authorList>
    </citation>
    <scope>NUCLEOTIDE SEQUENCE [LARGE SCALE GENOMIC DNA]</scope>
    <source>
        <strain evidence="5 6">CGMCC 1.11030</strain>
    </source>
</reference>
<comment type="subcellular location">
    <subcellularLocation>
        <location evidence="3">Cytoplasm</location>
    </subcellularLocation>
</comment>
<sequence>MLDAARPATATAAPGRALARQPRAEGEGRVSSKIRAGRSRLDGLYQRGSAKCMLPTVYEGAALEAVLLNTAGGLTGGDRFDWTAEAGAGSHLVTTTQTAERVYRAQPHEGPARVRTRLRAGPGATLEWLPQETILFDGGALDRRLEIDLAPDAAFIGVEPLILGRAAMGETVREARFRDAWRLRIDGRLVWADGLRLEGDVGALAARAATFGGRICAATAVVAGPGAEAAVVSARNLLASFPGPGAEALGAASRVNGVATVRILARDGRALRRMLAPLLELWRGGSLPRPWTM</sequence>
<evidence type="ECO:0000256" key="3">
    <source>
        <dbReference type="HAMAP-Rule" id="MF_01384"/>
    </source>
</evidence>
<accession>A0A1I3GSQ5</accession>
<evidence type="ECO:0000256" key="4">
    <source>
        <dbReference type="SAM" id="MobiDB-lite"/>
    </source>
</evidence>
<keyword evidence="6" id="KW-1185">Reference proteome</keyword>
<dbReference type="AlphaFoldDB" id="A0A1I3GSQ5"/>
<comment type="similarity">
    <text evidence="1 3">Belongs to the UreD family.</text>
</comment>
<organism evidence="5 6">
    <name type="scientific">Albimonas pacifica</name>
    <dbReference type="NCBI Taxonomy" id="1114924"/>
    <lineage>
        <taxon>Bacteria</taxon>
        <taxon>Pseudomonadati</taxon>
        <taxon>Pseudomonadota</taxon>
        <taxon>Alphaproteobacteria</taxon>
        <taxon>Rhodobacterales</taxon>
        <taxon>Paracoccaceae</taxon>
        <taxon>Albimonas</taxon>
    </lineage>
</organism>
<name>A0A1I3GSQ5_9RHOB</name>
<proteinExistence type="inferred from homology"/>
<comment type="subunit">
    <text evidence="3">UreD, UreF and UreG form a complex that acts as a GTP-hydrolysis-dependent molecular chaperone, activating the urease apoprotein by helping to assemble the nickel containing metallocenter of UreC. The UreE protein probably delivers the nickel.</text>
</comment>
<keyword evidence="3" id="KW-0996">Nickel insertion</keyword>
<evidence type="ECO:0000313" key="5">
    <source>
        <dbReference type="EMBL" id="SFI26371.1"/>
    </source>
</evidence>
<dbReference type="OrthoDB" id="9798842at2"/>
<evidence type="ECO:0000313" key="6">
    <source>
        <dbReference type="Proteomes" id="UP000199377"/>
    </source>
</evidence>